<dbReference type="InterPro" id="IPR011527">
    <property type="entry name" value="ABC1_TM_dom"/>
</dbReference>
<gene>
    <name evidence="11" type="ORF">BSAL_31635</name>
</gene>
<dbReference type="EMBL" id="CYKH01001913">
    <property type="protein sequence ID" value="CUI15198.1"/>
    <property type="molecule type" value="Genomic_DNA"/>
</dbReference>
<dbReference type="GO" id="GO:0016020">
    <property type="term" value="C:membrane"/>
    <property type="evidence" value="ECO:0007669"/>
    <property type="project" value="UniProtKB-SubCell"/>
</dbReference>
<keyword evidence="12" id="KW-1185">Reference proteome</keyword>
<comment type="subcellular location">
    <subcellularLocation>
        <location evidence="1">Membrane</location>
        <topology evidence="1">Multi-pass membrane protein</topology>
    </subcellularLocation>
</comment>
<sequence>MYDKDLLLPPTDEDSVATYEIFKVFWAEELESVEVRKAAAPDEVARLLIKPRLFLTLLKAFKKDILISAIGRIISDGLGVAAPFFLRELVKWLGYQVYAPQETKEYIGFIWAITLAVNQMLISISNNASLFHVQKAFCKMRTVCALAVYDKSLNLDASHGITGLIQQMHSTDAYKFIDMSLYFHQLWAAPCIIVAALISLYYFIGWAGVLALGVILVITPIQGIVAGKMMMARAACIGRADVRINAINEIMQGIRIIKFMGWEDRFYDRIEKIRAQEVFHFTALLQ</sequence>
<dbReference type="GO" id="GO:0005524">
    <property type="term" value="F:ATP binding"/>
    <property type="evidence" value="ECO:0007669"/>
    <property type="project" value="UniProtKB-KW"/>
</dbReference>
<feature type="transmembrane region" description="Helical" evidence="9">
    <location>
        <begin position="210"/>
        <end position="227"/>
    </location>
</feature>
<dbReference type="Pfam" id="PF00664">
    <property type="entry name" value="ABC_membrane"/>
    <property type="match status" value="1"/>
</dbReference>
<protein>
    <submittedName>
        <fullName evidence="11">ABC transporter, putative</fullName>
    </submittedName>
</protein>
<dbReference type="InterPro" id="IPR036640">
    <property type="entry name" value="ABC1_TM_sf"/>
</dbReference>
<organism evidence="11 12">
    <name type="scientific">Bodo saltans</name>
    <name type="common">Flagellated protozoan</name>
    <dbReference type="NCBI Taxonomy" id="75058"/>
    <lineage>
        <taxon>Eukaryota</taxon>
        <taxon>Discoba</taxon>
        <taxon>Euglenozoa</taxon>
        <taxon>Kinetoplastea</taxon>
        <taxon>Metakinetoplastina</taxon>
        <taxon>Eubodonida</taxon>
        <taxon>Bodonidae</taxon>
        <taxon>Bodo</taxon>
    </lineage>
</organism>
<keyword evidence="5" id="KW-0547">Nucleotide-binding</keyword>
<dbReference type="OrthoDB" id="6500128at2759"/>
<evidence type="ECO:0000256" key="8">
    <source>
        <dbReference type="ARBA" id="ARBA00023136"/>
    </source>
</evidence>
<evidence type="ECO:0000256" key="3">
    <source>
        <dbReference type="ARBA" id="ARBA00022448"/>
    </source>
</evidence>
<comment type="similarity">
    <text evidence="2">Belongs to the ABC transporter superfamily. ABCC family. Conjugate transporter (TC 3.A.1.208) subfamily.</text>
</comment>
<evidence type="ECO:0000256" key="4">
    <source>
        <dbReference type="ARBA" id="ARBA00022692"/>
    </source>
</evidence>
<proteinExistence type="inferred from homology"/>
<dbReference type="PROSITE" id="PS50929">
    <property type="entry name" value="ABC_TM1F"/>
    <property type="match status" value="1"/>
</dbReference>
<dbReference type="PANTHER" id="PTHR24223">
    <property type="entry name" value="ATP-BINDING CASSETTE SUB-FAMILY C"/>
    <property type="match status" value="1"/>
</dbReference>
<dbReference type="Proteomes" id="UP000051952">
    <property type="component" value="Unassembled WGS sequence"/>
</dbReference>
<evidence type="ECO:0000313" key="12">
    <source>
        <dbReference type="Proteomes" id="UP000051952"/>
    </source>
</evidence>
<keyword evidence="7 9" id="KW-1133">Transmembrane helix</keyword>
<dbReference type="AlphaFoldDB" id="A0A0S4KHN9"/>
<dbReference type="CDD" id="cd18579">
    <property type="entry name" value="ABC_6TM_ABCC_D1"/>
    <property type="match status" value="1"/>
</dbReference>
<dbReference type="SUPFAM" id="SSF90123">
    <property type="entry name" value="ABC transporter transmembrane region"/>
    <property type="match status" value="1"/>
</dbReference>
<evidence type="ECO:0000256" key="6">
    <source>
        <dbReference type="ARBA" id="ARBA00022840"/>
    </source>
</evidence>
<dbReference type="GO" id="GO:0140359">
    <property type="term" value="F:ABC-type transporter activity"/>
    <property type="evidence" value="ECO:0007669"/>
    <property type="project" value="InterPro"/>
</dbReference>
<evidence type="ECO:0000313" key="11">
    <source>
        <dbReference type="EMBL" id="CUI15198.1"/>
    </source>
</evidence>
<keyword evidence="6" id="KW-0067">ATP-binding</keyword>
<dbReference type="InterPro" id="IPR044746">
    <property type="entry name" value="ABCC_6TM_D1"/>
</dbReference>
<evidence type="ECO:0000259" key="10">
    <source>
        <dbReference type="PROSITE" id="PS50929"/>
    </source>
</evidence>
<evidence type="ECO:0000256" key="9">
    <source>
        <dbReference type="SAM" id="Phobius"/>
    </source>
</evidence>
<feature type="transmembrane region" description="Helical" evidence="9">
    <location>
        <begin position="106"/>
        <end position="131"/>
    </location>
</feature>
<dbReference type="Gene3D" id="1.20.1560.10">
    <property type="entry name" value="ABC transporter type 1, transmembrane domain"/>
    <property type="match status" value="1"/>
</dbReference>
<reference evidence="12" key="1">
    <citation type="submission" date="2015-09" db="EMBL/GenBank/DDBJ databases">
        <authorList>
            <consortium name="Pathogen Informatics"/>
        </authorList>
    </citation>
    <scope>NUCLEOTIDE SEQUENCE [LARGE SCALE GENOMIC DNA]</scope>
    <source>
        <strain evidence="12">Lake Konstanz</strain>
    </source>
</reference>
<evidence type="ECO:0000256" key="1">
    <source>
        <dbReference type="ARBA" id="ARBA00004141"/>
    </source>
</evidence>
<keyword evidence="4 9" id="KW-0812">Transmembrane</keyword>
<keyword evidence="8 9" id="KW-0472">Membrane</keyword>
<feature type="transmembrane region" description="Helical" evidence="9">
    <location>
        <begin position="186"/>
        <end position="204"/>
    </location>
</feature>
<feature type="domain" description="ABC transmembrane type-1" evidence="10">
    <location>
        <begin position="66"/>
        <end position="286"/>
    </location>
</feature>
<keyword evidence="3" id="KW-0813">Transport</keyword>
<accession>A0A0S4KHN9</accession>
<dbReference type="InterPro" id="IPR050173">
    <property type="entry name" value="ABC_transporter_C-like"/>
</dbReference>
<evidence type="ECO:0000256" key="2">
    <source>
        <dbReference type="ARBA" id="ARBA00009726"/>
    </source>
</evidence>
<dbReference type="VEuPathDB" id="TriTrypDB:BSAL_31635"/>
<evidence type="ECO:0000256" key="5">
    <source>
        <dbReference type="ARBA" id="ARBA00022741"/>
    </source>
</evidence>
<dbReference type="PANTHER" id="PTHR24223:SF456">
    <property type="entry name" value="MULTIDRUG RESISTANCE-ASSOCIATED PROTEIN LETHAL(2)03659"/>
    <property type="match status" value="1"/>
</dbReference>
<name>A0A0S4KHN9_BODSA</name>
<evidence type="ECO:0000256" key="7">
    <source>
        <dbReference type="ARBA" id="ARBA00022989"/>
    </source>
</evidence>
<dbReference type="OMA" id="FRMARIG"/>